<feature type="binding site" evidence="9">
    <location>
        <position position="45"/>
    </location>
    <ligand>
        <name>S-adenosyl-L-methionine</name>
        <dbReference type="ChEBI" id="CHEBI:59789"/>
    </ligand>
</feature>
<dbReference type="SUPFAM" id="SSF53335">
    <property type="entry name" value="S-adenosyl-L-methionine-dependent methyltransferases"/>
    <property type="match status" value="1"/>
</dbReference>
<evidence type="ECO:0000313" key="10">
    <source>
        <dbReference type="EMBL" id="RLJ36330.1"/>
    </source>
</evidence>
<comment type="catalytic activity">
    <reaction evidence="1 9">
        <text>S-adenosyl-L-methionine + a thiopurine = S-adenosyl-L-homocysteine + a thiopurine S-methylether.</text>
        <dbReference type="EC" id="2.1.1.67"/>
    </reaction>
</comment>
<dbReference type="EMBL" id="RCCE01000008">
    <property type="protein sequence ID" value="RLJ36330.1"/>
    <property type="molecule type" value="Genomic_DNA"/>
</dbReference>
<dbReference type="NCBIfam" id="TIGR03840">
    <property type="entry name" value="TMPT_Se_Te"/>
    <property type="match status" value="1"/>
</dbReference>
<dbReference type="HAMAP" id="MF_00812">
    <property type="entry name" value="Thiopur_methtran"/>
    <property type="match status" value="1"/>
</dbReference>
<dbReference type="PROSITE" id="PS51585">
    <property type="entry name" value="SAM_MT_TPMT"/>
    <property type="match status" value="1"/>
</dbReference>
<organism evidence="10 11">
    <name type="scientific">Litoreibacter meonggei</name>
    <dbReference type="NCBI Taxonomy" id="1049199"/>
    <lineage>
        <taxon>Bacteria</taxon>
        <taxon>Pseudomonadati</taxon>
        <taxon>Pseudomonadota</taxon>
        <taxon>Alphaproteobacteria</taxon>
        <taxon>Rhodobacterales</taxon>
        <taxon>Roseobacteraceae</taxon>
        <taxon>Litoreibacter</taxon>
    </lineage>
</organism>
<keyword evidence="7 9" id="KW-0808">Transferase</keyword>
<evidence type="ECO:0000256" key="4">
    <source>
        <dbReference type="ARBA" id="ARBA00011905"/>
    </source>
</evidence>
<dbReference type="PANTHER" id="PTHR10259:SF11">
    <property type="entry name" value="THIOPURINE S-METHYLTRANSFERASE"/>
    <property type="match status" value="1"/>
</dbReference>
<dbReference type="InterPro" id="IPR008854">
    <property type="entry name" value="TPMT"/>
</dbReference>
<dbReference type="Gene3D" id="3.40.50.150">
    <property type="entry name" value="Vaccinia Virus protein VP39"/>
    <property type="match status" value="1"/>
</dbReference>
<protein>
    <recommendedName>
        <fullName evidence="4 9">Thiopurine S-methyltransferase</fullName>
        <ecNumber evidence="4 9">2.1.1.67</ecNumber>
    </recommendedName>
    <alternativeName>
        <fullName evidence="9">Thiopurine methyltransferase</fullName>
    </alternativeName>
</protein>
<dbReference type="Pfam" id="PF05724">
    <property type="entry name" value="TPMT"/>
    <property type="match status" value="1"/>
</dbReference>
<feature type="binding site" evidence="9">
    <location>
        <position position="10"/>
    </location>
    <ligand>
        <name>S-adenosyl-L-methionine</name>
        <dbReference type="ChEBI" id="CHEBI:59789"/>
    </ligand>
</feature>
<evidence type="ECO:0000256" key="2">
    <source>
        <dbReference type="ARBA" id="ARBA00004496"/>
    </source>
</evidence>
<dbReference type="Proteomes" id="UP000269157">
    <property type="component" value="Unassembled WGS sequence"/>
</dbReference>
<dbReference type="NCBIfam" id="NF009732">
    <property type="entry name" value="PRK13255.1"/>
    <property type="match status" value="1"/>
</dbReference>
<dbReference type="GO" id="GO:0005737">
    <property type="term" value="C:cytoplasm"/>
    <property type="evidence" value="ECO:0007669"/>
    <property type="project" value="UniProtKB-SubCell"/>
</dbReference>
<dbReference type="EC" id="2.1.1.67" evidence="4 9"/>
<dbReference type="PIRSF" id="PIRSF023956">
    <property type="entry name" value="Thiopurine_S-methyltransferase"/>
    <property type="match status" value="1"/>
</dbReference>
<sequence>MKADFWHKRWEAGQTGFHQRKPNAHLVDHVQTLNLPKGARIFLPLCGKTHDIAWLMAQGYHVIGAELSALAIEQLFNELGVTPDTTDLGKLKRLSADSVEIYVGDVFDLTQDTLGHIDATYDRAALVALPSNMRTQYAAHLAKITNIAPQLLVTVQYDQSVMNGPPFAITADEVHTLYDNIYTLERLAHDDAEGGLKGHPATEEVWLLRQ</sequence>
<keyword evidence="6 9" id="KW-0489">Methyltransferase</keyword>
<dbReference type="InterPro" id="IPR022474">
    <property type="entry name" value="Thiopur_S-MeTfrase_Se/Te_detox"/>
</dbReference>
<comment type="similarity">
    <text evidence="3 9">Belongs to the class I-like SAM-binding methyltransferase superfamily. TPMT family.</text>
</comment>
<dbReference type="RefSeq" id="WP_121028115.1">
    <property type="nucleotide sequence ID" value="NZ_RCCE01000008.1"/>
</dbReference>
<dbReference type="InterPro" id="IPR025835">
    <property type="entry name" value="Thiopurine_S-MeTrfase"/>
</dbReference>
<evidence type="ECO:0000256" key="9">
    <source>
        <dbReference type="HAMAP-Rule" id="MF_00812"/>
    </source>
</evidence>
<reference evidence="10 11" key="1">
    <citation type="submission" date="2018-10" db="EMBL/GenBank/DDBJ databases">
        <title>Genomic Encyclopedia of Archaeal and Bacterial Type Strains, Phase II (KMG-II): from individual species to whole genera.</title>
        <authorList>
            <person name="Goeker M."/>
        </authorList>
    </citation>
    <scope>NUCLEOTIDE SEQUENCE [LARGE SCALE GENOMIC DNA]</scope>
    <source>
        <strain evidence="10 11">DSM 29466</strain>
    </source>
</reference>
<name>A0A497UZ30_9RHOB</name>
<evidence type="ECO:0000313" key="11">
    <source>
        <dbReference type="Proteomes" id="UP000269157"/>
    </source>
</evidence>
<evidence type="ECO:0000256" key="1">
    <source>
        <dbReference type="ARBA" id="ARBA00000903"/>
    </source>
</evidence>
<comment type="subcellular location">
    <subcellularLocation>
        <location evidence="2 9">Cytoplasm</location>
    </subcellularLocation>
</comment>
<evidence type="ECO:0000256" key="8">
    <source>
        <dbReference type="ARBA" id="ARBA00022691"/>
    </source>
</evidence>
<dbReference type="InterPro" id="IPR029063">
    <property type="entry name" value="SAM-dependent_MTases_sf"/>
</dbReference>
<keyword evidence="5 9" id="KW-0963">Cytoplasm</keyword>
<keyword evidence="11" id="KW-1185">Reference proteome</keyword>
<dbReference type="OrthoDB" id="9778208at2"/>
<evidence type="ECO:0000256" key="5">
    <source>
        <dbReference type="ARBA" id="ARBA00022490"/>
    </source>
</evidence>
<dbReference type="PANTHER" id="PTHR10259">
    <property type="entry name" value="THIOPURINE S-METHYLTRANSFERASE"/>
    <property type="match status" value="1"/>
</dbReference>
<dbReference type="AlphaFoldDB" id="A0A497UZ30"/>
<feature type="binding site" evidence="9">
    <location>
        <position position="66"/>
    </location>
    <ligand>
        <name>S-adenosyl-L-methionine</name>
        <dbReference type="ChEBI" id="CHEBI:59789"/>
    </ligand>
</feature>
<keyword evidence="8 9" id="KW-0949">S-adenosyl-L-methionine</keyword>
<feature type="binding site" evidence="9">
    <location>
        <position position="123"/>
    </location>
    <ligand>
        <name>S-adenosyl-L-methionine</name>
        <dbReference type="ChEBI" id="CHEBI:59789"/>
    </ligand>
</feature>
<comment type="caution">
    <text evidence="10">The sequence shown here is derived from an EMBL/GenBank/DDBJ whole genome shotgun (WGS) entry which is preliminary data.</text>
</comment>
<proteinExistence type="inferred from homology"/>
<evidence type="ECO:0000256" key="6">
    <source>
        <dbReference type="ARBA" id="ARBA00022603"/>
    </source>
</evidence>
<evidence type="ECO:0000256" key="3">
    <source>
        <dbReference type="ARBA" id="ARBA00008145"/>
    </source>
</evidence>
<dbReference type="GO" id="GO:0010038">
    <property type="term" value="P:response to metal ion"/>
    <property type="evidence" value="ECO:0007669"/>
    <property type="project" value="InterPro"/>
</dbReference>
<evidence type="ECO:0000256" key="7">
    <source>
        <dbReference type="ARBA" id="ARBA00022679"/>
    </source>
</evidence>
<dbReference type="GO" id="GO:0008119">
    <property type="term" value="F:thiopurine S-methyltransferase activity"/>
    <property type="evidence" value="ECO:0007669"/>
    <property type="project" value="UniProtKB-UniRule"/>
</dbReference>
<accession>A0A497UZ30</accession>
<dbReference type="GO" id="GO:0032259">
    <property type="term" value="P:methylation"/>
    <property type="evidence" value="ECO:0007669"/>
    <property type="project" value="UniProtKB-KW"/>
</dbReference>
<gene>
    <name evidence="9" type="primary">tpm</name>
    <name evidence="10" type="ORF">BCF46_3798</name>
</gene>
<dbReference type="FunFam" id="3.40.50.150:FF:000101">
    <property type="entry name" value="Thiopurine S-methyltransferase"/>
    <property type="match status" value="1"/>
</dbReference>